<dbReference type="EMBL" id="AP026867">
    <property type="protein sequence ID" value="BDS11015.1"/>
    <property type="molecule type" value="Genomic_DNA"/>
</dbReference>
<keyword evidence="1" id="KW-0472">Membrane</keyword>
<keyword evidence="1" id="KW-0812">Transmembrane</keyword>
<keyword evidence="1" id="KW-1133">Transmembrane helix</keyword>
<name>A0A915YDC8_9BACT</name>
<dbReference type="Proteomes" id="UP001060919">
    <property type="component" value="Chromosome"/>
</dbReference>
<protein>
    <submittedName>
        <fullName evidence="2">Uncharacterized protein</fullName>
    </submittedName>
</protein>
<dbReference type="AlphaFoldDB" id="A0A915YDC8"/>
<keyword evidence="3" id="KW-1185">Reference proteome</keyword>
<evidence type="ECO:0000313" key="2">
    <source>
        <dbReference type="EMBL" id="BDS11015.1"/>
    </source>
</evidence>
<organism evidence="2 3">
    <name type="scientific">Aureispira anguillae</name>
    <dbReference type="NCBI Taxonomy" id="2864201"/>
    <lineage>
        <taxon>Bacteria</taxon>
        <taxon>Pseudomonadati</taxon>
        <taxon>Bacteroidota</taxon>
        <taxon>Saprospiria</taxon>
        <taxon>Saprospirales</taxon>
        <taxon>Saprospiraceae</taxon>
        <taxon>Aureispira</taxon>
    </lineage>
</organism>
<reference evidence="2" key="1">
    <citation type="submission" date="2022-09" db="EMBL/GenBank/DDBJ databases">
        <title>Aureispira anguillicida sp. nov., isolated from Leptocephalus of Japanese eel Anguilla japonica.</title>
        <authorList>
            <person name="Yuasa K."/>
            <person name="Mekata T."/>
            <person name="Ikunari K."/>
        </authorList>
    </citation>
    <scope>NUCLEOTIDE SEQUENCE</scope>
    <source>
        <strain evidence="2">EL160426</strain>
    </source>
</reference>
<accession>A0A915YDC8</accession>
<evidence type="ECO:0000313" key="3">
    <source>
        <dbReference type="Proteomes" id="UP001060919"/>
    </source>
</evidence>
<proteinExistence type="predicted"/>
<dbReference type="KEGG" id="aup:AsAng_0017250"/>
<gene>
    <name evidence="2" type="ORF">AsAng_0017250</name>
</gene>
<sequence length="33" mass="3946">MLPNFSTFLLRLKKQTFYLAFVFLAASHLNSYY</sequence>
<feature type="transmembrane region" description="Helical" evidence="1">
    <location>
        <begin position="15"/>
        <end position="32"/>
    </location>
</feature>
<evidence type="ECO:0000256" key="1">
    <source>
        <dbReference type="SAM" id="Phobius"/>
    </source>
</evidence>